<evidence type="ECO:0000256" key="6">
    <source>
        <dbReference type="ARBA" id="ARBA00022847"/>
    </source>
</evidence>
<evidence type="ECO:0000256" key="8">
    <source>
        <dbReference type="ARBA" id="ARBA00023053"/>
    </source>
</evidence>
<dbReference type="GO" id="GO:0015193">
    <property type="term" value="F:L-proline transmembrane transporter activity"/>
    <property type="evidence" value="ECO:0007669"/>
    <property type="project" value="TreeGrafter"/>
</dbReference>
<evidence type="ECO:0000256" key="9">
    <source>
        <dbReference type="ARBA" id="ARBA00023065"/>
    </source>
</evidence>
<dbReference type="PANTHER" id="PTHR48086:SF3">
    <property type="entry name" value="SODIUM_PROLINE SYMPORTER"/>
    <property type="match status" value="1"/>
</dbReference>
<dbReference type="Pfam" id="PF00474">
    <property type="entry name" value="SSF"/>
    <property type="match status" value="1"/>
</dbReference>
<keyword evidence="9" id="KW-0406">Ion transport</keyword>
<feature type="non-terminal residue" evidence="13">
    <location>
        <position position="162"/>
    </location>
</feature>
<dbReference type="GO" id="GO:0005298">
    <property type="term" value="F:proline:sodium symporter activity"/>
    <property type="evidence" value="ECO:0007669"/>
    <property type="project" value="TreeGrafter"/>
</dbReference>
<keyword evidence="4" id="KW-1003">Cell membrane</keyword>
<keyword evidence="3" id="KW-0813">Transport</keyword>
<sequence length="162" mass="17339">MRLEAHTFPEFLGRRYDSKFIQVLGGVVIFVFMPLYAGVVLIGAARFIESTLNINFILSLAIFSIIIAAYVIVGGLKGVMYTDALQGTIMFIGMAALISLTYKRLGGIIPAHKALTDIASKIPESLAAGGHQGWTTMPVLGSPLWWTLVSTIILGVGIGVLA</sequence>
<proteinExistence type="inferred from homology"/>
<name>X1AWU5_9ZZZZ</name>
<keyword evidence="8" id="KW-0915">Sodium</keyword>
<keyword evidence="5 12" id="KW-0812">Transmembrane</keyword>
<evidence type="ECO:0000313" key="13">
    <source>
        <dbReference type="EMBL" id="GAG73687.1"/>
    </source>
</evidence>
<evidence type="ECO:0000256" key="5">
    <source>
        <dbReference type="ARBA" id="ARBA00022692"/>
    </source>
</evidence>
<dbReference type="GO" id="GO:0015824">
    <property type="term" value="P:proline transport"/>
    <property type="evidence" value="ECO:0007669"/>
    <property type="project" value="TreeGrafter"/>
</dbReference>
<accession>X1AWU5</accession>
<feature type="transmembrane region" description="Helical" evidence="12">
    <location>
        <begin position="144"/>
        <end position="161"/>
    </location>
</feature>
<dbReference type="PROSITE" id="PS50283">
    <property type="entry name" value="NA_SOLUT_SYMP_3"/>
    <property type="match status" value="1"/>
</dbReference>
<gene>
    <name evidence="13" type="ORF">S01H4_06171</name>
</gene>
<evidence type="ECO:0000256" key="2">
    <source>
        <dbReference type="ARBA" id="ARBA00006434"/>
    </source>
</evidence>
<dbReference type="InterPro" id="IPR001734">
    <property type="entry name" value="Na/solute_symporter"/>
</dbReference>
<keyword evidence="11" id="KW-0739">Sodium transport</keyword>
<feature type="transmembrane region" description="Helical" evidence="12">
    <location>
        <begin position="85"/>
        <end position="102"/>
    </location>
</feature>
<feature type="transmembrane region" description="Helical" evidence="12">
    <location>
        <begin position="54"/>
        <end position="73"/>
    </location>
</feature>
<comment type="subcellular location">
    <subcellularLocation>
        <location evidence="1">Cell membrane</location>
        <topology evidence="1">Multi-pass membrane protein</topology>
    </subcellularLocation>
</comment>
<dbReference type="AlphaFoldDB" id="X1AWU5"/>
<evidence type="ECO:0008006" key="14">
    <source>
        <dbReference type="Google" id="ProtNLM"/>
    </source>
</evidence>
<dbReference type="PANTHER" id="PTHR48086">
    <property type="entry name" value="SODIUM/PROLINE SYMPORTER-RELATED"/>
    <property type="match status" value="1"/>
</dbReference>
<comment type="similarity">
    <text evidence="2">Belongs to the sodium:solute symporter (SSF) (TC 2.A.21) family.</text>
</comment>
<dbReference type="Gene3D" id="1.20.1730.10">
    <property type="entry name" value="Sodium/glucose cotransporter"/>
    <property type="match status" value="1"/>
</dbReference>
<organism evidence="13">
    <name type="scientific">marine sediment metagenome</name>
    <dbReference type="NCBI Taxonomy" id="412755"/>
    <lineage>
        <taxon>unclassified sequences</taxon>
        <taxon>metagenomes</taxon>
        <taxon>ecological metagenomes</taxon>
    </lineage>
</organism>
<keyword evidence="10 12" id="KW-0472">Membrane</keyword>
<keyword evidence="7 12" id="KW-1133">Transmembrane helix</keyword>
<comment type="caution">
    <text evidence="13">The sequence shown here is derived from an EMBL/GenBank/DDBJ whole genome shotgun (WGS) entry which is preliminary data.</text>
</comment>
<dbReference type="InterPro" id="IPR050277">
    <property type="entry name" value="Sodium:Solute_Symporter"/>
</dbReference>
<evidence type="ECO:0000256" key="4">
    <source>
        <dbReference type="ARBA" id="ARBA00022475"/>
    </source>
</evidence>
<evidence type="ECO:0000256" key="7">
    <source>
        <dbReference type="ARBA" id="ARBA00022989"/>
    </source>
</evidence>
<reference evidence="13" key="1">
    <citation type="journal article" date="2014" name="Front. Microbiol.">
        <title>High frequency of phylogenetically diverse reductive dehalogenase-homologous genes in deep subseafloor sedimentary metagenomes.</title>
        <authorList>
            <person name="Kawai M."/>
            <person name="Futagami T."/>
            <person name="Toyoda A."/>
            <person name="Takaki Y."/>
            <person name="Nishi S."/>
            <person name="Hori S."/>
            <person name="Arai W."/>
            <person name="Tsubouchi T."/>
            <person name="Morono Y."/>
            <person name="Uchiyama I."/>
            <person name="Ito T."/>
            <person name="Fujiyama A."/>
            <person name="Inagaki F."/>
            <person name="Takami H."/>
        </authorList>
    </citation>
    <scope>NUCLEOTIDE SEQUENCE</scope>
    <source>
        <strain evidence="13">Expedition CK06-06</strain>
    </source>
</reference>
<evidence type="ECO:0000256" key="10">
    <source>
        <dbReference type="ARBA" id="ARBA00023136"/>
    </source>
</evidence>
<dbReference type="EMBL" id="BART01001865">
    <property type="protein sequence ID" value="GAG73687.1"/>
    <property type="molecule type" value="Genomic_DNA"/>
</dbReference>
<feature type="transmembrane region" description="Helical" evidence="12">
    <location>
        <begin position="20"/>
        <end position="48"/>
    </location>
</feature>
<evidence type="ECO:0000256" key="12">
    <source>
        <dbReference type="SAM" id="Phobius"/>
    </source>
</evidence>
<dbReference type="GO" id="GO:0005886">
    <property type="term" value="C:plasma membrane"/>
    <property type="evidence" value="ECO:0007669"/>
    <property type="project" value="UniProtKB-SubCell"/>
</dbReference>
<evidence type="ECO:0000256" key="1">
    <source>
        <dbReference type="ARBA" id="ARBA00004651"/>
    </source>
</evidence>
<evidence type="ECO:0000256" key="11">
    <source>
        <dbReference type="ARBA" id="ARBA00023201"/>
    </source>
</evidence>
<keyword evidence="6" id="KW-0769">Symport</keyword>
<evidence type="ECO:0000256" key="3">
    <source>
        <dbReference type="ARBA" id="ARBA00022448"/>
    </source>
</evidence>
<dbReference type="InterPro" id="IPR038377">
    <property type="entry name" value="Na/Glc_symporter_sf"/>
</dbReference>
<protein>
    <recommendedName>
        <fullName evidence="14">CstA N-terminal domain-containing protein</fullName>
    </recommendedName>
</protein>